<evidence type="ECO:0000259" key="2">
    <source>
        <dbReference type="Pfam" id="PF07727"/>
    </source>
</evidence>
<evidence type="ECO:0000256" key="1">
    <source>
        <dbReference type="SAM" id="MobiDB-lite"/>
    </source>
</evidence>
<accession>A0A9P0ZY85</accession>
<keyword evidence="4" id="KW-1185">Reference proteome</keyword>
<proteinExistence type="predicted"/>
<protein>
    <recommendedName>
        <fullName evidence="2">Reverse transcriptase Ty1/copia-type domain-containing protein</fullName>
    </recommendedName>
</protein>
<evidence type="ECO:0000313" key="3">
    <source>
        <dbReference type="EMBL" id="CAH9114847.1"/>
    </source>
</evidence>
<feature type="compositionally biased region" description="Polar residues" evidence="1">
    <location>
        <begin position="107"/>
        <end position="118"/>
    </location>
</feature>
<dbReference type="Pfam" id="PF07727">
    <property type="entry name" value="RVT_2"/>
    <property type="match status" value="1"/>
</dbReference>
<feature type="region of interest" description="Disordered" evidence="1">
    <location>
        <begin position="78"/>
        <end position="156"/>
    </location>
</feature>
<dbReference type="AlphaFoldDB" id="A0A9P0ZY85"/>
<organism evidence="3 4">
    <name type="scientific">Cuscuta europaea</name>
    <name type="common">European dodder</name>
    <dbReference type="NCBI Taxonomy" id="41803"/>
    <lineage>
        <taxon>Eukaryota</taxon>
        <taxon>Viridiplantae</taxon>
        <taxon>Streptophyta</taxon>
        <taxon>Embryophyta</taxon>
        <taxon>Tracheophyta</taxon>
        <taxon>Spermatophyta</taxon>
        <taxon>Magnoliopsida</taxon>
        <taxon>eudicotyledons</taxon>
        <taxon>Gunneridae</taxon>
        <taxon>Pentapetalae</taxon>
        <taxon>asterids</taxon>
        <taxon>lamiids</taxon>
        <taxon>Solanales</taxon>
        <taxon>Convolvulaceae</taxon>
        <taxon>Cuscuteae</taxon>
        <taxon>Cuscuta</taxon>
        <taxon>Cuscuta subgen. Cuscuta</taxon>
    </lineage>
</organism>
<dbReference type="InterPro" id="IPR013103">
    <property type="entry name" value="RVT_2"/>
</dbReference>
<dbReference type="OrthoDB" id="8048545at2759"/>
<dbReference type="Proteomes" id="UP001152484">
    <property type="component" value="Unassembled WGS sequence"/>
</dbReference>
<comment type="caution">
    <text evidence="3">The sequence shown here is derived from an EMBL/GenBank/DDBJ whole genome shotgun (WGS) entry which is preliminary data.</text>
</comment>
<dbReference type="EMBL" id="CAMAPE010000065">
    <property type="protein sequence ID" value="CAH9114847.1"/>
    <property type="molecule type" value="Genomic_DNA"/>
</dbReference>
<evidence type="ECO:0000313" key="4">
    <source>
        <dbReference type="Proteomes" id="UP001152484"/>
    </source>
</evidence>
<gene>
    <name evidence="3" type="ORF">CEURO_LOCUS20552</name>
</gene>
<feature type="compositionally biased region" description="Polar residues" evidence="1">
    <location>
        <begin position="143"/>
        <end position="155"/>
    </location>
</feature>
<feature type="domain" description="Reverse transcriptase Ty1/copia-type" evidence="2">
    <location>
        <begin position="232"/>
        <end position="350"/>
    </location>
</feature>
<sequence length="350" mass="39088">MAASLVHRATHDAENPLEASLREAFNLHEGDLQPPFALKSLSQKQYSRLQLVASDKAEPNTEHDDVILDSLFRKFYENSQSPPPAYTPESTSTPTAEIPLLTGPDDVTSTPSTPQTNLRGVDDHGFGISPESSPLHTTVAPEPSNSYQDSDQPIITPTPLAHERKWTRAHPVEQIIGDPSQGVRTRSATKNECHYACFLSKNEPSKVSEALADPDWVIAMPDELNQFDRLDVCTLVPKPPQKTIIGTKWVFKNKKDEEGIVIQNKARLVLKGYNQQEGIDYDETFAPVARIEAIRLFLAYAAHKNFTVFLMDVKTAFLNGVLEEEVYVAQPEGFVDPRYPDHVYKLKKAL</sequence>
<reference evidence="3" key="1">
    <citation type="submission" date="2022-07" db="EMBL/GenBank/DDBJ databases">
        <authorList>
            <person name="Macas J."/>
            <person name="Novak P."/>
            <person name="Neumann P."/>
        </authorList>
    </citation>
    <scope>NUCLEOTIDE SEQUENCE</scope>
</reference>
<name>A0A9P0ZY85_CUSEU</name>